<evidence type="ECO:0000313" key="9">
    <source>
        <dbReference type="EMBL" id="WJZ86092.1"/>
    </source>
</evidence>
<dbReference type="PANTHER" id="PTHR14360">
    <property type="entry name" value="PROTEIN FMP32, MITOCHONDRIAL"/>
    <property type="match status" value="1"/>
</dbReference>
<comment type="subcellular location">
    <subcellularLocation>
        <location evidence="2">Membrane</location>
    </subcellularLocation>
    <subcellularLocation>
        <location evidence="1">Mitochondrion</location>
    </subcellularLocation>
</comment>
<protein>
    <recommendedName>
        <fullName evidence="11">RNase H type-1 domain-containing protein</fullName>
    </recommendedName>
</protein>
<dbReference type="InterPro" id="IPR012337">
    <property type="entry name" value="RNaseH-like_sf"/>
</dbReference>
<evidence type="ECO:0000256" key="5">
    <source>
        <dbReference type="ARBA" id="ARBA00023054"/>
    </source>
</evidence>
<evidence type="ECO:0000256" key="3">
    <source>
        <dbReference type="ARBA" id="ARBA00022692"/>
    </source>
</evidence>
<dbReference type="PANTHER" id="PTHR14360:SF1">
    <property type="entry name" value="PROTEIN FMP32, MITOCHONDRIAL"/>
    <property type="match status" value="1"/>
</dbReference>
<evidence type="ECO:0000256" key="8">
    <source>
        <dbReference type="SAM" id="MobiDB-lite"/>
    </source>
</evidence>
<accession>A0ABY9BTT6</accession>
<gene>
    <name evidence="9" type="ORF">VitviT2T_005586</name>
</gene>
<feature type="region of interest" description="Disordered" evidence="8">
    <location>
        <begin position="145"/>
        <end position="168"/>
    </location>
</feature>
<name>A0ABY9BTT6_VITVI</name>
<dbReference type="Gene3D" id="3.30.420.10">
    <property type="entry name" value="Ribonuclease H-like superfamily/Ribonuclease H"/>
    <property type="match status" value="1"/>
</dbReference>
<dbReference type="SUPFAM" id="SSF53098">
    <property type="entry name" value="Ribonuclease H-like"/>
    <property type="match status" value="1"/>
</dbReference>
<sequence>MLRWAIELSEYRIDYQPRLSLKGQVMADFIAELPEARASDKEWTPNDWWSLHVDEVSRSSGSGVGLLLKALTGERLEQSIRLDFPTSNNEAEYEAILSGLELATTLNATKVKIHNKKAPRAIVVHMKEKFCAGCEISGEDGTSVGQNSECEISGENGTSTDRISDGRYPEKMERRPNRILDMRYPGGMSDVTCRKGPACRYAGKIGTVSGMGTALYKFKAFSVEGKSNTTSVSSPFGYCRRSDYRPFSQFVKSSGGRLFPVDTLAQIEMTQESNLSKFKSEVESSQGHHFSLLQHETKKLQSDMEKMHNKLRYETDDVTIAIRAEFAYHKAKTDHMYNKLDRGIHALSAEIEATKYDVIKYFIGTIVYISTVGVAVIFRALQKGHDHEP</sequence>
<dbReference type="InterPro" id="IPR024461">
    <property type="entry name" value="CCDC90-like"/>
</dbReference>
<reference evidence="9 10" key="1">
    <citation type="journal article" date="2023" name="Hortic Res">
        <title>The complete reference genome for grapevine (Vitis vinifera L.) genetics and breeding.</title>
        <authorList>
            <person name="Shi X."/>
            <person name="Cao S."/>
            <person name="Wang X."/>
            <person name="Huang S."/>
            <person name="Wang Y."/>
            <person name="Liu Z."/>
            <person name="Liu W."/>
            <person name="Leng X."/>
            <person name="Peng Y."/>
            <person name="Wang N."/>
            <person name="Wang Y."/>
            <person name="Ma Z."/>
            <person name="Xu X."/>
            <person name="Zhang F."/>
            <person name="Xue H."/>
            <person name="Zhong H."/>
            <person name="Wang Y."/>
            <person name="Zhang K."/>
            <person name="Velt A."/>
            <person name="Avia K."/>
            <person name="Holtgrawe D."/>
            <person name="Grimplet J."/>
            <person name="Matus J.T."/>
            <person name="Ware D."/>
            <person name="Wu X."/>
            <person name="Wang H."/>
            <person name="Liu C."/>
            <person name="Fang Y."/>
            <person name="Rustenholz C."/>
            <person name="Cheng Z."/>
            <person name="Xiao H."/>
            <person name="Zhou Y."/>
        </authorList>
    </citation>
    <scope>NUCLEOTIDE SEQUENCE [LARGE SCALE GENOMIC DNA]</scope>
    <source>
        <strain evidence="10">cv. Pinot noir / PN40024</strain>
        <tissue evidence="9">Leaf</tissue>
    </source>
</reference>
<proteinExistence type="predicted"/>
<keyword evidence="4" id="KW-1133">Transmembrane helix</keyword>
<evidence type="ECO:0000256" key="4">
    <source>
        <dbReference type="ARBA" id="ARBA00022989"/>
    </source>
</evidence>
<feature type="compositionally biased region" description="Polar residues" evidence="8">
    <location>
        <begin position="145"/>
        <end position="161"/>
    </location>
</feature>
<dbReference type="Pfam" id="PF07798">
    <property type="entry name" value="CCDC90-like"/>
    <property type="match status" value="1"/>
</dbReference>
<evidence type="ECO:0000256" key="7">
    <source>
        <dbReference type="ARBA" id="ARBA00023136"/>
    </source>
</evidence>
<keyword evidence="7" id="KW-0472">Membrane</keyword>
<keyword evidence="3" id="KW-0812">Transmembrane</keyword>
<evidence type="ECO:0008006" key="11">
    <source>
        <dbReference type="Google" id="ProtNLM"/>
    </source>
</evidence>
<dbReference type="InterPro" id="IPR036397">
    <property type="entry name" value="RNaseH_sf"/>
</dbReference>
<evidence type="ECO:0000256" key="6">
    <source>
        <dbReference type="ARBA" id="ARBA00023128"/>
    </source>
</evidence>
<keyword evidence="5" id="KW-0175">Coiled coil</keyword>
<evidence type="ECO:0000313" key="10">
    <source>
        <dbReference type="Proteomes" id="UP001227230"/>
    </source>
</evidence>
<evidence type="ECO:0000256" key="2">
    <source>
        <dbReference type="ARBA" id="ARBA00004370"/>
    </source>
</evidence>
<dbReference type="EMBL" id="CP126651">
    <property type="protein sequence ID" value="WJZ86092.1"/>
    <property type="molecule type" value="Genomic_DNA"/>
</dbReference>
<keyword evidence="6" id="KW-0496">Mitochondrion</keyword>
<keyword evidence="10" id="KW-1185">Reference proteome</keyword>
<dbReference type="Proteomes" id="UP001227230">
    <property type="component" value="Chromosome 4"/>
</dbReference>
<organism evidence="9 10">
    <name type="scientific">Vitis vinifera</name>
    <name type="common">Grape</name>
    <dbReference type="NCBI Taxonomy" id="29760"/>
    <lineage>
        <taxon>Eukaryota</taxon>
        <taxon>Viridiplantae</taxon>
        <taxon>Streptophyta</taxon>
        <taxon>Embryophyta</taxon>
        <taxon>Tracheophyta</taxon>
        <taxon>Spermatophyta</taxon>
        <taxon>Magnoliopsida</taxon>
        <taxon>eudicotyledons</taxon>
        <taxon>Gunneridae</taxon>
        <taxon>Pentapetalae</taxon>
        <taxon>rosids</taxon>
        <taxon>Vitales</taxon>
        <taxon>Vitaceae</taxon>
        <taxon>Viteae</taxon>
        <taxon>Vitis</taxon>
    </lineage>
</organism>
<evidence type="ECO:0000256" key="1">
    <source>
        <dbReference type="ARBA" id="ARBA00004173"/>
    </source>
</evidence>